<dbReference type="Gene3D" id="1.10.10.510">
    <property type="entry name" value="Zinc finger, large T-antigen D1 domain"/>
    <property type="match status" value="1"/>
</dbReference>
<dbReference type="GO" id="GO:0043138">
    <property type="term" value="F:3'-5' DNA helicase activity"/>
    <property type="evidence" value="ECO:0007669"/>
    <property type="project" value="UniProtKB-EC"/>
</dbReference>
<comment type="catalytic activity">
    <reaction evidence="9">
        <text>Couples ATP hydrolysis with the unwinding of duplex DNA by translocating in the 3'-5' direction.</text>
        <dbReference type="EC" id="5.6.2.4"/>
    </reaction>
</comment>
<comment type="catalytic activity">
    <reaction evidence="11">
        <text>ATP + H2O = ADP + phosphate + H(+)</text>
        <dbReference type="Rhea" id="RHEA:13065"/>
        <dbReference type="ChEBI" id="CHEBI:15377"/>
        <dbReference type="ChEBI" id="CHEBI:15378"/>
        <dbReference type="ChEBI" id="CHEBI:30616"/>
        <dbReference type="ChEBI" id="CHEBI:43474"/>
        <dbReference type="ChEBI" id="CHEBI:456216"/>
        <dbReference type="EC" id="5.6.2.4"/>
    </reaction>
</comment>
<comment type="subcellular location">
    <subcellularLocation>
        <location evidence="1">Host cell</location>
    </subcellularLocation>
</comment>
<dbReference type="GO" id="GO:0043657">
    <property type="term" value="C:host cell"/>
    <property type="evidence" value="ECO:0007669"/>
    <property type="project" value="UniProtKB-SubCell"/>
</dbReference>
<evidence type="ECO:0000256" key="12">
    <source>
        <dbReference type="SAM" id="MobiDB-lite"/>
    </source>
</evidence>
<dbReference type="GO" id="GO:0006260">
    <property type="term" value="P:DNA replication"/>
    <property type="evidence" value="ECO:0007669"/>
    <property type="project" value="UniProtKB-KW"/>
</dbReference>
<dbReference type="GO" id="GO:0005524">
    <property type="term" value="F:ATP binding"/>
    <property type="evidence" value="ECO:0007669"/>
    <property type="project" value="UniProtKB-KW"/>
</dbReference>
<evidence type="ECO:0000259" key="14">
    <source>
        <dbReference type="PROSITE" id="PS51341"/>
    </source>
</evidence>
<dbReference type="EMBL" id="BK011018">
    <property type="protein sequence ID" value="DAC81184.1"/>
    <property type="molecule type" value="Genomic_DNA"/>
</dbReference>
<organism evidence="15">
    <name type="scientific">Grenadier adomavirus</name>
    <dbReference type="NCBI Taxonomy" id="2609868"/>
    <lineage>
        <taxon>Viruses</taxon>
        <taxon>Adomaviruses</taxon>
    </lineage>
</organism>
<evidence type="ECO:0000256" key="8">
    <source>
        <dbReference type="ARBA" id="ARBA00023235"/>
    </source>
</evidence>
<keyword evidence="7" id="KW-0238">DNA-binding</keyword>
<feature type="region of interest" description="Disordered" evidence="12">
    <location>
        <begin position="27"/>
        <end position="59"/>
    </location>
</feature>
<evidence type="ECO:0000256" key="10">
    <source>
        <dbReference type="ARBA" id="ARBA00034808"/>
    </source>
</evidence>
<evidence type="ECO:0000256" key="7">
    <source>
        <dbReference type="ARBA" id="ARBA00023125"/>
    </source>
</evidence>
<reference evidence="15" key="1">
    <citation type="journal article" date="2020" name="J. ISSAAS">
        <title>Identification of Adomavirus Virion Proteins.</title>
        <authorList>
            <person name="Welch N.L."/>
            <person name="Tisza M.J."/>
            <person name="Starrett G.J."/>
            <person name="Belford A.K."/>
            <person name="Pastrana D.V."/>
            <person name="Pang Y.-Y.S."/>
            <person name="Schiller J.T."/>
            <person name="An P."/>
            <person name="Cantolupo P.G."/>
            <person name="Pipas J.M."/>
            <person name="Koda S."/>
            <person name="Subramaniam K."/>
            <person name="Waltzek T.B."/>
            <person name="Bian C."/>
            <person name="Shi Q."/>
            <person name="Ruan Z."/>
            <person name="Ng T.F.F."/>
            <person name="Buck C.B."/>
        </authorList>
    </citation>
    <scope>NUCLEOTIDE SEQUENCE</scope>
    <source>
        <strain evidence="15">3866</strain>
    </source>
</reference>
<keyword evidence="4" id="KW-0547">Nucleotide-binding</keyword>
<evidence type="ECO:0000256" key="4">
    <source>
        <dbReference type="ARBA" id="ARBA00022741"/>
    </source>
</evidence>
<dbReference type="InterPro" id="IPR037102">
    <property type="entry name" value="Znf_lg_T-Ag_D1_dom_sf"/>
</dbReference>
<keyword evidence="3" id="KW-0235">DNA replication</keyword>
<protein>
    <recommendedName>
        <fullName evidence="10">DNA 3'-5' helicase</fullName>
        <ecNumber evidence="10">5.6.2.4</ecNumber>
    </recommendedName>
</protein>
<dbReference type="InterPro" id="IPR017910">
    <property type="entry name" value="Znf_lg_T-Ag_D1-typ"/>
</dbReference>
<keyword evidence="2" id="KW-0597">Phosphoprotein</keyword>
<evidence type="ECO:0000256" key="1">
    <source>
        <dbReference type="ARBA" id="ARBA00004340"/>
    </source>
</evidence>
<keyword evidence="5" id="KW-0378">Hydrolase</keyword>
<proteinExistence type="predicted"/>
<keyword evidence="8" id="KW-0413">Isomerase</keyword>
<dbReference type="EC" id="5.6.2.4" evidence="10"/>
<sequence length="631" mass="70812">MPTTGAIPACGRRMPSRVHPPALTTAHVFHRPSEDSDTTGGNTDSDEHPLTQPTPEKRNVPPECPWLLDEFLSQALNTHSCYFFFFLYFTKCKLLVVKEQLPLIGLVKQHIYAQLPGDRDNVVACVQFEQQHRTSRILNSLKRHFTLRTSVVVKVILARGWTGAIHKVRTTCKGQTAEDAERYGPASVPLGCILEDTVTSPSAAQTESATYGQQKEGLFNVRKLNEWAKLHGYVDVLMILGCYDMLAIPITDCSRCQQSNPGDTHYETHQSHYANALIFTGLKDKKRMAMNAANTVLGNLKVTFTSVTCEAFYTTRVLTLLRQLADKDVCNKLYAAALALNYMLGWQLDIFMYSVYKALVQAEVKHRYLLLRGPYNSGKTSVASLIKKVFYGVSLNINDARDSLKFEYGRAIARRMVLFDDVKGIPEDQQSDLRHGSGMDRLDDFRDGLDGHVEIGLEQKHSNKIEQIFPPGIITTNNYIVPTSLRCRLLKQFNFVVRPFIPTFMALTRTSGSMLTEPLVLLLALCLGGESYLYRGVPTLPLARHWPKTAEGLALVTKVTDKYRDHPDILKTNKDHLRLCKRYGPPEPICALPDGPRSWVEGSLEDMACRAWDPSVPPADMAADLDALYDE</sequence>
<evidence type="ECO:0000259" key="13">
    <source>
        <dbReference type="PROSITE" id="PS51206"/>
    </source>
</evidence>
<name>A0A6F9F3N3_9VIRU</name>
<feature type="domain" description="SF3 helicase" evidence="13">
    <location>
        <begin position="347"/>
        <end position="513"/>
    </location>
</feature>
<dbReference type="PROSITE" id="PS51206">
    <property type="entry name" value="SF3_HELICASE_1"/>
    <property type="match status" value="1"/>
</dbReference>
<dbReference type="InterPro" id="IPR027417">
    <property type="entry name" value="P-loop_NTPase"/>
</dbReference>
<dbReference type="InterPro" id="IPR014015">
    <property type="entry name" value="Helicase_SF3_DNA-vir"/>
</dbReference>
<evidence type="ECO:0000256" key="11">
    <source>
        <dbReference type="ARBA" id="ARBA00048988"/>
    </source>
</evidence>
<keyword evidence="6" id="KW-0067">ATP-binding</keyword>
<dbReference type="PROSITE" id="PS51341">
    <property type="entry name" value="ZF_LTAG_D1"/>
    <property type="match status" value="1"/>
</dbReference>
<dbReference type="GO" id="GO:0003677">
    <property type="term" value="F:DNA binding"/>
    <property type="evidence" value="ECO:0007669"/>
    <property type="project" value="UniProtKB-KW"/>
</dbReference>
<dbReference type="Pfam" id="PF06431">
    <property type="entry name" value="Polyoma_lg_T_C"/>
    <property type="match status" value="1"/>
</dbReference>
<feature type="domain" description="T-ag D1-type" evidence="14">
    <location>
        <begin position="216"/>
        <end position="309"/>
    </location>
</feature>
<dbReference type="InterPro" id="IPR010932">
    <property type="entry name" value="Lg_T_Ag_Polyomavir_C"/>
</dbReference>
<accession>A0A6F9F3N3</accession>
<evidence type="ECO:0000256" key="3">
    <source>
        <dbReference type="ARBA" id="ARBA00022705"/>
    </source>
</evidence>
<evidence type="ECO:0000256" key="2">
    <source>
        <dbReference type="ARBA" id="ARBA00022553"/>
    </source>
</evidence>
<evidence type="ECO:0000256" key="6">
    <source>
        <dbReference type="ARBA" id="ARBA00022840"/>
    </source>
</evidence>
<dbReference type="Gene3D" id="3.40.50.300">
    <property type="entry name" value="P-loop containing nucleotide triphosphate hydrolases"/>
    <property type="match status" value="1"/>
</dbReference>
<evidence type="ECO:0000256" key="5">
    <source>
        <dbReference type="ARBA" id="ARBA00022806"/>
    </source>
</evidence>
<evidence type="ECO:0000256" key="9">
    <source>
        <dbReference type="ARBA" id="ARBA00034617"/>
    </source>
</evidence>
<evidence type="ECO:0000313" key="15">
    <source>
        <dbReference type="EMBL" id="DAC81184.1"/>
    </source>
</evidence>
<feature type="compositionally biased region" description="Basic and acidic residues" evidence="12">
    <location>
        <begin position="45"/>
        <end position="59"/>
    </location>
</feature>
<keyword evidence="5" id="KW-0347">Helicase</keyword>
<dbReference type="SUPFAM" id="SSF52540">
    <property type="entry name" value="P-loop containing nucleoside triphosphate hydrolases"/>
    <property type="match status" value="1"/>
</dbReference>